<dbReference type="InterPro" id="IPR040751">
    <property type="entry name" value="SbsC_C"/>
</dbReference>
<evidence type="ECO:0000313" key="3">
    <source>
        <dbReference type="Proteomes" id="UP000203261"/>
    </source>
</evidence>
<dbReference type="Pfam" id="PF18316">
    <property type="entry name" value="S-l_SbsC_C"/>
    <property type="match status" value="1"/>
</dbReference>
<feature type="domain" description="S-layer protein SbsC C-terminal" evidence="1">
    <location>
        <begin position="88"/>
        <end position="158"/>
    </location>
</feature>
<dbReference type="KEGG" id="vg:29125469"/>
<sequence>MANRIVEWMVVFEDPETNESTHENVWAFSQQEARDEFLELMPEVTRVIGVYVAVPVGCSKEYAGEAGPEPASGLTVSAKDDQENTTNTLITVEEDLLDASNKFVWNSAGATVPTRPIIGSTVSWSALPDRGSVPAMDGDYIEVAEVDTNGKIVSYGYTQAVVA</sequence>
<accession>A0A127AZ78</accession>
<gene>
    <name evidence="2" type="ORF">SP15_293</name>
</gene>
<proteinExistence type="predicted"/>
<reference evidence="2 3" key="1">
    <citation type="submission" date="2015-08" db="EMBL/GenBank/DDBJ databases">
        <authorList>
            <person name="Babu N.S."/>
            <person name="Beckwith C.J."/>
            <person name="Beseler K.G."/>
            <person name="Brison A."/>
            <person name="Carone J.V."/>
            <person name="Caskin T.P."/>
            <person name="Diamond M."/>
            <person name="Durham M.E."/>
            <person name="Foxe J.M."/>
            <person name="Go M."/>
            <person name="Henderson B.A."/>
            <person name="Jones I.B."/>
            <person name="McGettigan J.A."/>
            <person name="Micheletti S.J."/>
            <person name="Nasrallah M.E."/>
            <person name="Ortiz D."/>
            <person name="Piller C.R."/>
            <person name="Privatt S.R."/>
            <person name="Schneider S.L."/>
            <person name="Sharp S."/>
            <person name="Smith T.C."/>
            <person name="Stanton J.D."/>
            <person name="Ullery H.E."/>
            <person name="Wilson R.J."/>
            <person name="Serrano M.G."/>
            <person name="Buck G."/>
            <person name="Lee V."/>
            <person name="Wang Y."/>
            <person name="Carvalho R."/>
            <person name="Voegtly L."/>
            <person name="Shi R."/>
            <person name="Duckworth R."/>
            <person name="Johnson A."/>
            <person name="Loviza R."/>
            <person name="Walstead R."/>
            <person name="Shah Z."/>
            <person name="Kiflezghi M."/>
            <person name="Wade K."/>
            <person name="Ball S.L."/>
            <person name="Bradley K.W."/>
            <person name="Asai D.J."/>
            <person name="Bowman C.A."/>
            <person name="Russell D.A."/>
            <person name="Pope W.H."/>
            <person name="Jacobs-Sera D."/>
            <person name="Hendrix R.W."/>
            <person name="Hatfull G.F."/>
        </authorList>
    </citation>
    <scope>NUCLEOTIDE SEQUENCE [LARGE SCALE GENOMIC DNA]</scope>
</reference>
<dbReference type="RefSeq" id="YP_009302690.1">
    <property type="nucleotide sequence ID" value="NC_031245.1"/>
</dbReference>
<evidence type="ECO:0000313" key="2">
    <source>
        <dbReference type="EMBL" id="AMM45101.1"/>
    </source>
</evidence>
<protein>
    <recommendedName>
        <fullName evidence="1">S-layer protein SbsC C-terminal domain-containing protein</fullName>
    </recommendedName>
</protein>
<keyword evidence="3" id="KW-1185">Reference proteome</keyword>
<evidence type="ECO:0000259" key="1">
    <source>
        <dbReference type="Pfam" id="PF18316"/>
    </source>
</evidence>
<name>A0A127AZ78_9CAUD</name>
<dbReference type="EMBL" id="KT624200">
    <property type="protein sequence ID" value="AMM45101.1"/>
    <property type="molecule type" value="Genomic_DNA"/>
</dbReference>
<dbReference type="GeneID" id="29125469"/>
<dbReference type="Proteomes" id="UP000203261">
    <property type="component" value="Segment"/>
</dbReference>
<organism evidence="2 3">
    <name type="scientific">Bacillus phage SP-15</name>
    <dbReference type="NCBI Taxonomy" id="1792032"/>
    <lineage>
        <taxon>Viruses</taxon>
        <taxon>Duplodnaviria</taxon>
        <taxon>Heunggongvirae</taxon>
        <taxon>Uroviricota</taxon>
        <taxon>Caudoviricetes</taxon>
        <taxon>Thornevirus</taxon>
        <taxon>Thornevirus SP15</taxon>
    </lineage>
</organism>